<organism evidence="5 6">
    <name type="scientific">Symbiochloris irregularis</name>
    <dbReference type="NCBI Taxonomy" id="706552"/>
    <lineage>
        <taxon>Eukaryota</taxon>
        <taxon>Viridiplantae</taxon>
        <taxon>Chlorophyta</taxon>
        <taxon>core chlorophytes</taxon>
        <taxon>Trebouxiophyceae</taxon>
        <taxon>Trebouxiales</taxon>
        <taxon>Trebouxiaceae</taxon>
        <taxon>Symbiochloris</taxon>
    </lineage>
</organism>
<evidence type="ECO:0000313" key="5">
    <source>
        <dbReference type="EMBL" id="KAK9811195.1"/>
    </source>
</evidence>
<comment type="caution">
    <text evidence="5">The sequence shown here is derived from an EMBL/GenBank/DDBJ whole genome shotgun (WGS) entry which is preliminary data.</text>
</comment>
<protein>
    <recommendedName>
        <fullName evidence="7">Proteasome subunit beta</fullName>
    </recommendedName>
</protein>
<evidence type="ECO:0008006" key="7">
    <source>
        <dbReference type="Google" id="ProtNLM"/>
    </source>
</evidence>
<proteinExistence type="predicted"/>
<dbReference type="GO" id="GO:0005839">
    <property type="term" value="C:proteasome core complex"/>
    <property type="evidence" value="ECO:0007669"/>
    <property type="project" value="InterPro"/>
</dbReference>
<dbReference type="PANTHER" id="PTHR32194:SF2">
    <property type="entry name" value="PROTEASOME SUBUNIT BETA TYPE-1"/>
    <property type="match status" value="1"/>
</dbReference>
<evidence type="ECO:0000256" key="1">
    <source>
        <dbReference type="ARBA" id="ARBA00004123"/>
    </source>
</evidence>
<dbReference type="Proteomes" id="UP001465755">
    <property type="component" value="Unassembled WGS sequence"/>
</dbReference>
<keyword evidence="4" id="KW-0539">Nucleus</keyword>
<dbReference type="Gene3D" id="3.60.20.10">
    <property type="entry name" value="Glutamine Phosphoribosylpyrophosphate, subunit 1, domain 1"/>
    <property type="match status" value="1"/>
</dbReference>
<dbReference type="GO" id="GO:0005737">
    <property type="term" value="C:cytoplasm"/>
    <property type="evidence" value="ECO:0007669"/>
    <property type="project" value="TreeGrafter"/>
</dbReference>
<dbReference type="SUPFAM" id="SSF56235">
    <property type="entry name" value="N-terminal nucleophile aminohydrolases (Ntn hydrolases)"/>
    <property type="match status" value="1"/>
</dbReference>
<dbReference type="FunFam" id="3.60.20.10:FF:000027">
    <property type="entry name" value="Proteasome subunit beta type-6"/>
    <property type="match status" value="1"/>
</dbReference>
<keyword evidence="3" id="KW-0647">Proteasome</keyword>
<name>A0AAW1PN28_9CHLO</name>
<dbReference type="Pfam" id="PF00227">
    <property type="entry name" value="Proteasome"/>
    <property type="match status" value="1"/>
</dbReference>
<evidence type="ECO:0000313" key="6">
    <source>
        <dbReference type="Proteomes" id="UP001465755"/>
    </source>
</evidence>
<dbReference type="EMBL" id="JALJOQ010000011">
    <property type="protein sequence ID" value="KAK9811195.1"/>
    <property type="molecule type" value="Genomic_DNA"/>
</dbReference>
<keyword evidence="6" id="KW-1185">Reference proteome</keyword>
<dbReference type="InterPro" id="IPR029055">
    <property type="entry name" value="Ntn_hydrolases_N"/>
</dbReference>
<comment type="subcellular location">
    <subcellularLocation>
        <location evidence="1">Nucleus</location>
    </subcellularLocation>
</comment>
<dbReference type="GO" id="GO:0051603">
    <property type="term" value="P:proteolysis involved in protein catabolic process"/>
    <property type="evidence" value="ECO:0007669"/>
    <property type="project" value="InterPro"/>
</dbReference>
<dbReference type="InterPro" id="IPR001353">
    <property type="entry name" value="Proteasome_sua/b"/>
</dbReference>
<dbReference type="GO" id="GO:0005634">
    <property type="term" value="C:nucleus"/>
    <property type="evidence" value="ECO:0007669"/>
    <property type="project" value="UniProtKB-SubCell"/>
</dbReference>
<gene>
    <name evidence="5" type="ORF">WJX73_009397</name>
</gene>
<dbReference type="InterPro" id="IPR023333">
    <property type="entry name" value="Proteasome_suB-type"/>
</dbReference>
<dbReference type="CDD" id="cd03757">
    <property type="entry name" value="proteasome_beta_type_1"/>
    <property type="match status" value="1"/>
</dbReference>
<dbReference type="PROSITE" id="PS51476">
    <property type="entry name" value="PROTEASOME_BETA_2"/>
    <property type="match status" value="1"/>
</dbReference>
<dbReference type="PANTHER" id="PTHR32194">
    <property type="entry name" value="METALLOPROTEASE TLDD"/>
    <property type="match status" value="1"/>
</dbReference>
<evidence type="ECO:0000256" key="3">
    <source>
        <dbReference type="ARBA" id="ARBA00022942"/>
    </source>
</evidence>
<dbReference type="AlphaFoldDB" id="A0AAW1PN28"/>
<keyword evidence="2" id="KW-0963">Cytoplasm</keyword>
<accession>A0AAW1PN28</accession>
<sequence length="239" mass="26256">MTIIVPSGTGNVYAGSGTIQHPSWSPYDENGGTCVAVSGNDYCVVASSNRLSTGFSILTRDESKIIKMSHKCVIATANCQADRKTLQKTLQTRHIMYMHNHGKPMSVAAMAQLVSNTLYYKRFFPYYTYNLVCGLDEEGKGAVYTYDPVGSYERTGYSCEGTGKDLIQPVLDNQLKASSPLVLPAENWMTALPMDDAVDLVKDAFVSAGERDIYTGDVVELLIITKDGVRTEHLDLKKD</sequence>
<evidence type="ECO:0000256" key="2">
    <source>
        <dbReference type="ARBA" id="ARBA00022490"/>
    </source>
</evidence>
<evidence type="ECO:0000256" key="4">
    <source>
        <dbReference type="ARBA" id="ARBA00023242"/>
    </source>
</evidence>
<reference evidence="5 6" key="1">
    <citation type="journal article" date="2024" name="Nat. Commun.">
        <title>Phylogenomics reveals the evolutionary origins of lichenization in chlorophyte algae.</title>
        <authorList>
            <person name="Puginier C."/>
            <person name="Libourel C."/>
            <person name="Otte J."/>
            <person name="Skaloud P."/>
            <person name="Haon M."/>
            <person name="Grisel S."/>
            <person name="Petersen M."/>
            <person name="Berrin J.G."/>
            <person name="Delaux P.M."/>
            <person name="Dal Grande F."/>
            <person name="Keller J."/>
        </authorList>
    </citation>
    <scope>NUCLEOTIDE SEQUENCE [LARGE SCALE GENOMIC DNA]</scope>
    <source>
        <strain evidence="5 6">SAG 2036</strain>
    </source>
</reference>